<dbReference type="NCBIfam" id="TIGR01300">
    <property type="entry name" value="CPA3_mnhG_phaG"/>
    <property type="match status" value="1"/>
</dbReference>
<comment type="caution">
    <text evidence="3">The sequence shown here is derived from an EMBL/GenBank/DDBJ whole genome shotgun (WGS) entry which is preliminary data.</text>
</comment>
<sequence>MIADIIVAVFMIVGSLMALTAAIGVLRFPDTLTRMHAATKPQTFGLLIILIGALIKLGSSVDSGMLVLSGLFMIITAPVVAHRIGRLAYQEQRMRDNLIETDEMETGRSD</sequence>
<dbReference type="AlphaFoldDB" id="A0A916SWT4"/>
<dbReference type="InterPro" id="IPR005133">
    <property type="entry name" value="PhaG_MnhG_YufB"/>
</dbReference>
<feature type="transmembrane region" description="Helical" evidence="2">
    <location>
        <begin position="65"/>
        <end position="85"/>
    </location>
</feature>
<keyword evidence="2" id="KW-0812">Transmembrane</keyword>
<dbReference type="GO" id="GO:0015385">
    <property type="term" value="F:sodium:proton antiporter activity"/>
    <property type="evidence" value="ECO:0007669"/>
    <property type="project" value="TreeGrafter"/>
</dbReference>
<dbReference type="Pfam" id="PF03334">
    <property type="entry name" value="PhaG_MnhG_YufB"/>
    <property type="match status" value="1"/>
</dbReference>
<name>A0A916SWT4_9ACTN</name>
<reference evidence="3" key="1">
    <citation type="journal article" date="2014" name="Int. J. Syst. Evol. Microbiol.">
        <title>Complete genome sequence of Corynebacterium casei LMG S-19264T (=DSM 44701T), isolated from a smear-ripened cheese.</title>
        <authorList>
            <consortium name="US DOE Joint Genome Institute (JGI-PGF)"/>
            <person name="Walter F."/>
            <person name="Albersmeier A."/>
            <person name="Kalinowski J."/>
            <person name="Ruckert C."/>
        </authorList>
    </citation>
    <scope>NUCLEOTIDE SEQUENCE</scope>
    <source>
        <strain evidence="3">CGMCC 1.12827</strain>
    </source>
</reference>
<keyword evidence="2" id="KW-0472">Membrane</keyword>
<evidence type="ECO:0000256" key="2">
    <source>
        <dbReference type="SAM" id="Phobius"/>
    </source>
</evidence>
<dbReference type="RefSeq" id="WP_188585058.1">
    <property type="nucleotide sequence ID" value="NZ_BMGC01000003.1"/>
</dbReference>
<dbReference type="Proteomes" id="UP000621454">
    <property type="component" value="Unassembled WGS sequence"/>
</dbReference>
<evidence type="ECO:0000313" key="4">
    <source>
        <dbReference type="Proteomes" id="UP000621454"/>
    </source>
</evidence>
<accession>A0A916SWT4</accession>
<proteinExistence type="inferred from homology"/>
<dbReference type="PANTHER" id="PTHR34703:SF1">
    <property type="entry name" value="ANTIPORTER SUBUNIT MNHG2-RELATED"/>
    <property type="match status" value="1"/>
</dbReference>
<keyword evidence="2" id="KW-1133">Transmembrane helix</keyword>
<evidence type="ECO:0000313" key="3">
    <source>
        <dbReference type="EMBL" id="GGB20284.1"/>
    </source>
</evidence>
<keyword evidence="4" id="KW-1185">Reference proteome</keyword>
<reference evidence="3" key="2">
    <citation type="submission" date="2020-09" db="EMBL/GenBank/DDBJ databases">
        <authorList>
            <person name="Sun Q."/>
            <person name="Zhou Y."/>
        </authorList>
    </citation>
    <scope>NUCLEOTIDE SEQUENCE</scope>
    <source>
        <strain evidence="3">CGMCC 1.12827</strain>
    </source>
</reference>
<protein>
    <submittedName>
        <fullName evidence="3">Na+/H+ antiporter subunit G</fullName>
    </submittedName>
</protein>
<comment type="similarity">
    <text evidence="1">Belongs to the CPA3 antiporters (TC 2.A.63) subunit G family.</text>
</comment>
<evidence type="ECO:0000256" key="1">
    <source>
        <dbReference type="ARBA" id="ARBA00008404"/>
    </source>
</evidence>
<dbReference type="NCBIfam" id="NF009314">
    <property type="entry name" value="PRK12674.1-2"/>
    <property type="match status" value="1"/>
</dbReference>
<gene>
    <name evidence="3" type="ORF">GCM10011489_05450</name>
</gene>
<dbReference type="PANTHER" id="PTHR34703">
    <property type="entry name" value="ANTIPORTER SUBUNIT MNHG2-RELATED"/>
    <property type="match status" value="1"/>
</dbReference>
<feature type="transmembrane region" description="Helical" evidence="2">
    <location>
        <begin position="41"/>
        <end position="59"/>
    </location>
</feature>
<dbReference type="EMBL" id="BMGC01000003">
    <property type="protein sequence ID" value="GGB20284.1"/>
    <property type="molecule type" value="Genomic_DNA"/>
</dbReference>
<feature type="transmembrane region" description="Helical" evidence="2">
    <location>
        <begin position="6"/>
        <end position="29"/>
    </location>
</feature>
<organism evidence="3 4">
    <name type="scientific">Gordonia jinhuaensis</name>
    <dbReference type="NCBI Taxonomy" id="1517702"/>
    <lineage>
        <taxon>Bacteria</taxon>
        <taxon>Bacillati</taxon>
        <taxon>Actinomycetota</taxon>
        <taxon>Actinomycetes</taxon>
        <taxon>Mycobacteriales</taxon>
        <taxon>Gordoniaceae</taxon>
        <taxon>Gordonia</taxon>
    </lineage>
</organism>